<keyword evidence="1" id="KW-0663">Pyridoxal phosphate</keyword>
<dbReference type="EC" id="2.8.1.7" evidence="3"/>
<dbReference type="InterPro" id="IPR015424">
    <property type="entry name" value="PyrdxlP-dep_Trfase"/>
</dbReference>
<gene>
    <name evidence="3" type="primary">iscS_15</name>
    <name evidence="3" type="ORF">SDC9_44706</name>
</gene>
<evidence type="ECO:0000313" key="3">
    <source>
        <dbReference type="EMBL" id="MPL98500.1"/>
    </source>
</evidence>
<accession>A0A644W4W7</accession>
<protein>
    <submittedName>
        <fullName evidence="3">Cysteine desulfurase IscS</fullName>
        <ecNumber evidence="3">2.8.1.7</ecNumber>
    </submittedName>
</protein>
<dbReference type="Gene3D" id="3.40.640.10">
    <property type="entry name" value="Type I PLP-dependent aspartate aminotransferase-like (Major domain)"/>
    <property type="match status" value="1"/>
</dbReference>
<name>A0A644W4W7_9ZZZZ</name>
<dbReference type="InterPro" id="IPR015421">
    <property type="entry name" value="PyrdxlP-dep_Trfase_major"/>
</dbReference>
<dbReference type="AlphaFoldDB" id="A0A644W4W7"/>
<organism evidence="3">
    <name type="scientific">bioreactor metagenome</name>
    <dbReference type="NCBI Taxonomy" id="1076179"/>
    <lineage>
        <taxon>unclassified sequences</taxon>
        <taxon>metagenomes</taxon>
        <taxon>ecological metagenomes</taxon>
    </lineage>
</organism>
<dbReference type="GO" id="GO:0031071">
    <property type="term" value="F:cysteine desulfurase activity"/>
    <property type="evidence" value="ECO:0007669"/>
    <property type="project" value="UniProtKB-EC"/>
</dbReference>
<keyword evidence="3" id="KW-0808">Transferase</keyword>
<sequence>MDKGEFFSQALCNEIRDKFAFIDADPQLGTRLFFDNSGGSLRLKAAIDAKTELDLIPDCPERYHERADILNAIIQRGTDDILKIILGAKGGSLMTELTASQTVFQGIATIMENVEGTNAVTSNVEHPSAYDALKFYCQKNHKEFRVAEVNAKTGFVEPEKVAELVDENTILVSIMASSNISGNIMDLEEIVKVVREKNPNVYIISDAVQHVPHGLMDVDKLKLDFVNFAPYKFMASRGIGVAYVSERVSKLPHHKLLGKDNQIWELGTPTPSLYASISAVVDYVCWLGTKFINSSDRRELFCAGMRGIEMQERALMNYMIEGLRKISGVTVFLDNDDLERKDFILAIDIKGKDLTECVKEYQRRGITVYERVNTSIYSKRIVEALNFEGAIRVSPLHCNTCDEIDRFLKVTAEIVSL</sequence>
<evidence type="ECO:0000259" key="2">
    <source>
        <dbReference type="Pfam" id="PF00266"/>
    </source>
</evidence>
<reference evidence="3" key="1">
    <citation type="submission" date="2019-08" db="EMBL/GenBank/DDBJ databases">
        <authorList>
            <person name="Kucharzyk K."/>
            <person name="Murdoch R.W."/>
            <person name="Higgins S."/>
            <person name="Loffler F."/>
        </authorList>
    </citation>
    <scope>NUCLEOTIDE SEQUENCE</scope>
</reference>
<dbReference type="Pfam" id="PF00266">
    <property type="entry name" value="Aminotran_5"/>
    <property type="match status" value="1"/>
</dbReference>
<dbReference type="InterPro" id="IPR000192">
    <property type="entry name" value="Aminotrans_V_dom"/>
</dbReference>
<proteinExistence type="predicted"/>
<dbReference type="EMBL" id="VSSQ01000612">
    <property type="protein sequence ID" value="MPL98500.1"/>
    <property type="molecule type" value="Genomic_DNA"/>
</dbReference>
<dbReference type="PANTHER" id="PTHR43586">
    <property type="entry name" value="CYSTEINE DESULFURASE"/>
    <property type="match status" value="1"/>
</dbReference>
<feature type="domain" description="Aminotransferase class V" evidence="2">
    <location>
        <begin position="107"/>
        <end position="407"/>
    </location>
</feature>
<evidence type="ECO:0000256" key="1">
    <source>
        <dbReference type="ARBA" id="ARBA00022898"/>
    </source>
</evidence>
<dbReference type="SUPFAM" id="SSF53383">
    <property type="entry name" value="PLP-dependent transferases"/>
    <property type="match status" value="1"/>
</dbReference>
<dbReference type="InterPro" id="IPR015422">
    <property type="entry name" value="PyrdxlP-dep_Trfase_small"/>
</dbReference>
<dbReference type="PANTHER" id="PTHR43586:SF8">
    <property type="entry name" value="CYSTEINE DESULFURASE 1, CHLOROPLASTIC"/>
    <property type="match status" value="1"/>
</dbReference>
<comment type="caution">
    <text evidence="3">The sequence shown here is derived from an EMBL/GenBank/DDBJ whole genome shotgun (WGS) entry which is preliminary data.</text>
</comment>
<dbReference type="Gene3D" id="3.90.1150.10">
    <property type="entry name" value="Aspartate Aminotransferase, domain 1"/>
    <property type="match status" value="1"/>
</dbReference>